<keyword evidence="3" id="KW-1185">Reference proteome</keyword>
<feature type="chain" id="PRO_5042206456" evidence="1">
    <location>
        <begin position="18"/>
        <end position="521"/>
    </location>
</feature>
<dbReference type="PANTHER" id="PTHR35204">
    <property type="entry name" value="YALI0A21131P"/>
    <property type="match status" value="1"/>
</dbReference>
<dbReference type="PANTHER" id="PTHR35204:SF1">
    <property type="entry name" value="ENTEROTOXIN"/>
    <property type="match status" value="1"/>
</dbReference>
<dbReference type="Proteomes" id="UP001215598">
    <property type="component" value="Unassembled WGS sequence"/>
</dbReference>
<reference evidence="2" key="1">
    <citation type="submission" date="2023-03" db="EMBL/GenBank/DDBJ databases">
        <title>Massive genome expansion in bonnet fungi (Mycena s.s.) driven by repeated elements and novel gene families across ecological guilds.</title>
        <authorList>
            <consortium name="Lawrence Berkeley National Laboratory"/>
            <person name="Harder C.B."/>
            <person name="Miyauchi S."/>
            <person name="Viragh M."/>
            <person name="Kuo A."/>
            <person name="Thoen E."/>
            <person name="Andreopoulos B."/>
            <person name="Lu D."/>
            <person name="Skrede I."/>
            <person name="Drula E."/>
            <person name="Henrissat B."/>
            <person name="Morin E."/>
            <person name="Kohler A."/>
            <person name="Barry K."/>
            <person name="LaButti K."/>
            <person name="Morin E."/>
            <person name="Salamov A."/>
            <person name="Lipzen A."/>
            <person name="Mereny Z."/>
            <person name="Hegedus B."/>
            <person name="Baldrian P."/>
            <person name="Stursova M."/>
            <person name="Weitz H."/>
            <person name="Taylor A."/>
            <person name="Grigoriev I.V."/>
            <person name="Nagy L.G."/>
            <person name="Martin F."/>
            <person name="Kauserud H."/>
        </authorList>
    </citation>
    <scope>NUCLEOTIDE SEQUENCE</scope>
    <source>
        <strain evidence="2">CBHHK182m</strain>
    </source>
</reference>
<evidence type="ECO:0000313" key="2">
    <source>
        <dbReference type="EMBL" id="KAJ7729456.1"/>
    </source>
</evidence>
<dbReference type="EMBL" id="JARKIB010000165">
    <property type="protein sequence ID" value="KAJ7729456.1"/>
    <property type="molecule type" value="Genomic_DNA"/>
</dbReference>
<accession>A0AAD7HVR3</accession>
<keyword evidence="1" id="KW-0732">Signal</keyword>
<dbReference type="InterPro" id="IPR038921">
    <property type="entry name" value="YOR389W-like"/>
</dbReference>
<feature type="signal peptide" evidence="1">
    <location>
        <begin position="1"/>
        <end position="17"/>
    </location>
</feature>
<comment type="caution">
    <text evidence="2">The sequence shown here is derived from an EMBL/GenBank/DDBJ whole genome shotgun (WGS) entry which is preliminary data.</text>
</comment>
<sequence length="521" mass="58359">MHLLTLLSLGALQGLSATQIPLRPPTVDTDLNPDPLALWHDLSASLSHNIVPATVPVNTLLYHGRVDDQLPAVPEWTSTDPEHSWPFCSAPPTNDSIAGCWQLTLVTSRPLKVLYFDGSSAAKIPEGGPTDAQDLLAWGKADPERWADERDRIDDLCAWGGEFGIDGYLRMEMDFEIMLCDFSSHGGVELVSADYLAAWHNQFSPPLNRKNAHADAHTALYPQAPLGDPVANLEGFPVFDVLRFETVHAGSWHDRYPGDTRIVLDLTRLVSFYDTSLAPSLVQSRAGQQRWDHRLHDISASDLVAVRTRLAAVLTATDNIGSGVDWQTLYRVIVDRYANRLELLQHVLNTTSALNIDDRAHIVQTQLRIMLAPYIPLTARPIPISTASSNDSWANPVWQACATKHTSLCCYAHWTRRLASVVTRMWVHGVHAGLDAFISVDATTTPSATVLDNWRMEVQDLMAWLDWSVWVKCRPACGFEEMCYLPTWPWFYNRESPNDAWKRPQPRCIRRFAPYSPLEAA</sequence>
<gene>
    <name evidence="2" type="ORF">B0H16DRAFT_1775889</name>
</gene>
<protein>
    <submittedName>
        <fullName evidence="2">Uncharacterized protein</fullName>
    </submittedName>
</protein>
<evidence type="ECO:0000313" key="3">
    <source>
        <dbReference type="Proteomes" id="UP001215598"/>
    </source>
</evidence>
<dbReference type="AlphaFoldDB" id="A0AAD7HVR3"/>
<organism evidence="2 3">
    <name type="scientific">Mycena metata</name>
    <dbReference type="NCBI Taxonomy" id="1033252"/>
    <lineage>
        <taxon>Eukaryota</taxon>
        <taxon>Fungi</taxon>
        <taxon>Dikarya</taxon>
        <taxon>Basidiomycota</taxon>
        <taxon>Agaricomycotina</taxon>
        <taxon>Agaricomycetes</taxon>
        <taxon>Agaricomycetidae</taxon>
        <taxon>Agaricales</taxon>
        <taxon>Marasmiineae</taxon>
        <taxon>Mycenaceae</taxon>
        <taxon>Mycena</taxon>
    </lineage>
</organism>
<proteinExistence type="predicted"/>
<name>A0AAD7HVR3_9AGAR</name>
<evidence type="ECO:0000256" key="1">
    <source>
        <dbReference type="SAM" id="SignalP"/>
    </source>
</evidence>